<dbReference type="GO" id="GO:0016020">
    <property type="term" value="C:membrane"/>
    <property type="evidence" value="ECO:0007669"/>
    <property type="project" value="UniProtKB-SubCell"/>
</dbReference>
<reference evidence="7" key="1">
    <citation type="submission" date="2022-04" db="EMBL/GenBank/DDBJ databases">
        <title>Roseomonas acroporae sp. nov., isolated from coral Acropora digitifera.</title>
        <authorList>
            <person name="Sun H."/>
        </authorList>
    </citation>
    <scope>NUCLEOTIDE SEQUENCE</scope>
    <source>
        <strain evidence="7">NAR14</strain>
    </source>
</reference>
<evidence type="ECO:0000256" key="1">
    <source>
        <dbReference type="ARBA" id="ARBA00004141"/>
    </source>
</evidence>
<dbReference type="Proteomes" id="UP001139516">
    <property type="component" value="Unassembled WGS sequence"/>
</dbReference>
<organism evidence="7 8">
    <name type="scientific">Roseomonas acroporae</name>
    <dbReference type="NCBI Taxonomy" id="2937791"/>
    <lineage>
        <taxon>Bacteria</taxon>
        <taxon>Pseudomonadati</taxon>
        <taxon>Pseudomonadota</taxon>
        <taxon>Alphaproteobacteria</taxon>
        <taxon>Acetobacterales</taxon>
        <taxon>Roseomonadaceae</taxon>
        <taxon>Roseomonas</taxon>
    </lineage>
</organism>
<evidence type="ECO:0000256" key="2">
    <source>
        <dbReference type="ARBA" id="ARBA00007802"/>
    </source>
</evidence>
<proteinExistence type="inferred from homology"/>
<feature type="transmembrane region" description="Helical" evidence="6">
    <location>
        <begin position="230"/>
        <end position="249"/>
    </location>
</feature>
<gene>
    <name evidence="7" type="ORF">M0638_19505</name>
</gene>
<protein>
    <submittedName>
        <fullName evidence="7">Type IV secretion system protein</fullName>
    </submittedName>
</protein>
<evidence type="ECO:0000256" key="6">
    <source>
        <dbReference type="SAM" id="Phobius"/>
    </source>
</evidence>
<dbReference type="Pfam" id="PF04610">
    <property type="entry name" value="TrbL"/>
    <property type="match status" value="1"/>
</dbReference>
<dbReference type="AlphaFoldDB" id="A0A9X1YBA9"/>
<evidence type="ECO:0000313" key="7">
    <source>
        <dbReference type="EMBL" id="MCK8786565.1"/>
    </source>
</evidence>
<accession>A0A9X1YBA9</accession>
<feature type="transmembrane region" description="Helical" evidence="6">
    <location>
        <begin position="151"/>
        <end position="170"/>
    </location>
</feature>
<keyword evidence="8" id="KW-1185">Reference proteome</keyword>
<keyword evidence="4 6" id="KW-1133">Transmembrane helix</keyword>
<comment type="subcellular location">
    <subcellularLocation>
        <location evidence="1">Membrane</location>
        <topology evidence="1">Multi-pass membrane protein</topology>
    </subcellularLocation>
</comment>
<keyword evidence="3 6" id="KW-0812">Transmembrane</keyword>
<evidence type="ECO:0000313" key="8">
    <source>
        <dbReference type="Proteomes" id="UP001139516"/>
    </source>
</evidence>
<sequence>MTGVNNVISGGLAWARPQVRAGATLYVLITGYLVLTGRLDRNVLAGRIIRIVAVAALLTSAGTFNTVVRDLFLETIPTSIGSALTGASTTSAPAAQFDAIWNATMRAAAGVLAEATGWTQIGERVAIRLLMAATFIPLVVIFLIWIVCRVVMGMVIALGPFLIGLWLFDATRPFVQRWVGKLVSLTLVQVCTAVLLRLLVEGFTTYLRSVQNNMGAGLDEKIASFLQVAGWYWCGLLLMAGLTTVAYSIGGGLATSFAPVTAGAAHYATAAAGGAGRAGKALAAGAYRMVWR</sequence>
<keyword evidence="5 6" id="KW-0472">Membrane</keyword>
<dbReference type="GO" id="GO:0030255">
    <property type="term" value="P:protein secretion by the type IV secretion system"/>
    <property type="evidence" value="ECO:0007669"/>
    <property type="project" value="InterPro"/>
</dbReference>
<feature type="transmembrane region" description="Helical" evidence="6">
    <location>
        <begin position="125"/>
        <end position="145"/>
    </location>
</feature>
<comment type="caution">
    <text evidence="7">The sequence shown here is derived from an EMBL/GenBank/DDBJ whole genome shotgun (WGS) entry which is preliminary data.</text>
</comment>
<comment type="similarity">
    <text evidence="2">Belongs to the TrbL/VirB6 family.</text>
</comment>
<feature type="transmembrane region" description="Helical" evidence="6">
    <location>
        <begin position="19"/>
        <end position="36"/>
    </location>
</feature>
<evidence type="ECO:0000256" key="5">
    <source>
        <dbReference type="ARBA" id="ARBA00023136"/>
    </source>
</evidence>
<evidence type="ECO:0000256" key="3">
    <source>
        <dbReference type="ARBA" id="ARBA00022692"/>
    </source>
</evidence>
<name>A0A9X1YBA9_9PROT</name>
<feature type="transmembrane region" description="Helical" evidence="6">
    <location>
        <begin position="182"/>
        <end position="200"/>
    </location>
</feature>
<feature type="transmembrane region" description="Helical" evidence="6">
    <location>
        <begin position="48"/>
        <end position="68"/>
    </location>
</feature>
<dbReference type="EMBL" id="JALPRX010000089">
    <property type="protein sequence ID" value="MCK8786565.1"/>
    <property type="molecule type" value="Genomic_DNA"/>
</dbReference>
<evidence type="ECO:0000256" key="4">
    <source>
        <dbReference type="ARBA" id="ARBA00022989"/>
    </source>
</evidence>
<dbReference type="InterPro" id="IPR007688">
    <property type="entry name" value="Conjugal_tfr_TrbL/VirB6"/>
</dbReference>